<dbReference type="AlphaFoldDB" id="A0AAW5N157"/>
<proteinExistence type="predicted"/>
<reference evidence="1 2" key="1">
    <citation type="submission" date="2022-08" db="EMBL/GenBank/DDBJ databases">
        <authorList>
            <person name="Zeman M."/>
            <person name="Kubasova T."/>
        </authorList>
    </citation>
    <scope>NUCLEOTIDE SEQUENCE [LARGE SCALE GENOMIC DNA]</scope>
    <source>
        <strain evidence="1 2">ET62</strain>
    </source>
</reference>
<keyword evidence="2" id="KW-1185">Reference proteome</keyword>
<evidence type="ECO:0000313" key="1">
    <source>
        <dbReference type="EMBL" id="MCR8872957.1"/>
    </source>
</evidence>
<name>A0AAW5N157_9BACT</name>
<sequence>MRNFRRLYLGMILSLFCGLSLGKPYEKIVLKNGTELEGYISIQYPGKKVTFMSEKAMVYLTSSVVESISSYDSEWSALPSEWQHWADENPASVKTVGGKKYLTLSDIVMRTEPDQPDTLVAKKDSVDPYRNIREVPPRGVKILEKGAVIKYLDFAKTFYDIPWEDILMIKRYERSALDLTGVIDVVELCSGNVLEGQIIEQLPGKQVRLLGNDGIVEVIDLKQIAVQKKKKLNPNQPLSEQSPLLEIVCTKQGKKITGVIVEQTYNRSDGDFLLIEEKGKTVKENSGNVVEIRKIPNPDYRFLTDLLVKKDEIWINRQKGEKALVDEEESVMIVNEKSVPVTVELRHAQDTLTVEQQDNIDNRDIILLKLTQIEIKKRGECHAFTYEDLVTQGSRPFEVEVSKNQTLKMLYTIGEGHYILYKPKEKTAVYLIARTSDSASHKKYKD</sequence>
<accession>A0AAW5N157</accession>
<evidence type="ECO:0000313" key="2">
    <source>
        <dbReference type="Proteomes" id="UP001204579"/>
    </source>
</evidence>
<organism evidence="1 2">
    <name type="scientific">Phocaeicola barnesiae</name>
    <dbReference type="NCBI Taxonomy" id="376804"/>
    <lineage>
        <taxon>Bacteria</taxon>
        <taxon>Pseudomonadati</taxon>
        <taxon>Bacteroidota</taxon>
        <taxon>Bacteroidia</taxon>
        <taxon>Bacteroidales</taxon>
        <taxon>Bacteroidaceae</taxon>
        <taxon>Phocaeicola</taxon>
    </lineage>
</organism>
<gene>
    <name evidence="1" type="ORF">NW209_02785</name>
</gene>
<dbReference type="Proteomes" id="UP001204579">
    <property type="component" value="Unassembled WGS sequence"/>
</dbReference>
<dbReference type="RefSeq" id="WP_258335357.1">
    <property type="nucleotide sequence ID" value="NZ_JANRHJ010000002.1"/>
</dbReference>
<evidence type="ECO:0008006" key="3">
    <source>
        <dbReference type="Google" id="ProtNLM"/>
    </source>
</evidence>
<dbReference type="EMBL" id="JANRHJ010000002">
    <property type="protein sequence ID" value="MCR8872957.1"/>
    <property type="molecule type" value="Genomic_DNA"/>
</dbReference>
<protein>
    <recommendedName>
        <fullName evidence="3">DUF3945 domain-containing protein</fullName>
    </recommendedName>
</protein>
<comment type="caution">
    <text evidence="1">The sequence shown here is derived from an EMBL/GenBank/DDBJ whole genome shotgun (WGS) entry which is preliminary data.</text>
</comment>